<dbReference type="Gene3D" id="2.60.40.60">
    <property type="entry name" value="Cadherins"/>
    <property type="match status" value="6"/>
</dbReference>
<dbReference type="GO" id="GO:0044331">
    <property type="term" value="P:cell-cell adhesion mediated by cadherin"/>
    <property type="evidence" value="ECO:0007669"/>
    <property type="project" value="TreeGrafter"/>
</dbReference>
<evidence type="ECO:0000313" key="11">
    <source>
        <dbReference type="EMBL" id="KAG8570327.1"/>
    </source>
</evidence>
<dbReference type="GO" id="GO:0034332">
    <property type="term" value="P:adherens junction organization"/>
    <property type="evidence" value="ECO:0007669"/>
    <property type="project" value="TreeGrafter"/>
</dbReference>
<dbReference type="GO" id="GO:0016477">
    <property type="term" value="P:cell migration"/>
    <property type="evidence" value="ECO:0007669"/>
    <property type="project" value="TreeGrafter"/>
</dbReference>
<feature type="domain" description="Cadherin" evidence="10">
    <location>
        <begin position="125"/>
        <end position="290"/>
    </location>
</feature>
<feature type="domain" description="Cadherin" evidence="10">
    <location>
        <begin position="410"/>
        <end position="519"/>
    </location>
</feature>
<dbReference type="GO" id="GO:0007156">
    <property type="term" value="P:homophilic cell adhesion via plasma membrane adhesion molecules"/>
    <property type="evidence" value="ECO:0007669"/>
    <property type="project" value="InterPro"/>
</dbReference>
<proteinExistence type="predicted"/>
<evidence type="ECO:0000256" key="6">
    <source>
        <dbReference type="ARBA" id="ARBA00023136"/>
    </source>
</evidence>
<evidence type="ECO:0000259" key="10">
    <source>
        <dbReference type="PROSITE" id="PS50268"/>
    </source>
</evidence>
<dbReference type="Proteomes" id="UP000824782">
    <property type="component" value="Unassembled WGS sequence"/>
</dbReference>
<name>A0AAV7BCL4_ENGPU</name>
<dbReference type="GO" id="GO:0005509">
    <property type="term" value="F:calcium ion binding"/>
    <property type="evidence" value="ECO:0007669"/>
    <property type="project" value="UniProtKB-UniRule"/>
</dbReference>
<dbReference type="CDD" id="cd11304">
    <property type="entry name" value="Cadherin_repeat"/>
    <property type="match status" value="5"/>
</dbReference>
<evidence type="ECO:0000256" key="2">
    <source>
        <dbReference type="ARBA" id="ARBA00022475"/>
    </source>
</evidence>
<dbReference type="GO" id="GO:0008013">
    <property type="term" value="F:beta-catenin binding"/>
    <property type="evidence" value="ECO:0007669"/>
    <property type="project" value="TreeGrafter"/>
</dbReference>
<accession>A0AAV7BCL4</accession>
<evidence type="ECO:0000313" key="12">
    <source>
        <dbReference type="Proteomes" id="UP000824782"/>
    </source>
</evidence>
<feature type="domain" description="Cadherin" evidence="10">
    <location>
        <begin position="520"/>
        <end position="620"/>
    </location>
</feature>
<organism evidence="11 12">
    <name type="scientific">Engystomops pustulosus</name>
    <name type="common">Tungara frog</name>
    <name type="synonym">Physalaemus pustulosus</name>
    <dbReference type="NCBI Taxonomy" id="76066"/>
    <lineage>
        <taxon>Eukaryota</taxon>
        <taxon>Metazoa</taxon>
        <taxon>Chordata</taxon>
        <taxon>Craniata</taxon>
        <taxon>Vertebrata</taxon>
        <taxon>Euteleostomi</taxon>
        <taxon>Amphibia</taxon>
        <taxon>Batrachia</taxon>
        <taxon>Anura</taxon>
        <taxon>Neobatrachia</taxon>
        <taxon>Hyloidea</taxon>
        <taxon>Leptodactylidae</taxon>
        <taxon>Leiuperinae</taxon>
        <taxon>Engystomops</taxon>
    </lineage>
</organism>
<dbReference type="AlphaFoldDB" id="A0AAV7BCL4"/>
<dbReference type="InterPro" id="IPR039808">
    <property type="entry name" value="Cadherin"/>
</dbReference>
<dbReference type="InterPro" id="IPR015919">
    <property type="entry name" value="Cadherin-like_sf"/>
</dbReference>
<dbReference type="PROSITE" id="PS50268">
    <property type="entry name" value="CADHERIN_2"/>
    <property type="match status" value="5"/>
</dbReference>
<dbReference type="InterPro" id="IPR002126">
    <property type="entry name" value="Cadherin-like_dom"/>
</dbReference>
<dbReference type="PANTHER" id="PTHR24027">
    <property type="entry name" value="CADHERIN-23"/>
    <property type="match status" value="1"/>
</dbReference>
<keyword evidence="3" id="KW-0677">Repeat</keyword>
<keyword evidence="4 8" id="KW-0106">Calcium</keyword>
<dbReference type="PRINTS" id="PR00205">
    <property type="entry name" value="CADHERIN"/>
</dbReference>
<evidence type="ECO:0000256" key="9">
    <source>
        <dbReference type="SAM" id="SignalP"/>
    </source>
</evidence>
<keyword evidence="7" id="KW-0325">Glycoprotein</keyword>
<dbReference type="GO" id="GO:0016342">
    <property type="term" value="C:catenin complex"/>
    <property type="evidence" value="ECO:0007669"/>
    <property type="project" value="TreeGrafter"/>
</dbReference>
<comment type="caution">
    <text evidence="11">The sequence shown here is derived from an EMBL/GenBank/DDBJ whole genome shotgun (WGS) entry which is preliminary data.</text>
</comment>
<feature type="domain" description="Cadherin" evidence="10">
    <location>
        <begin position="291"/>
        <end position="402"/>
    </location>
</feature>
<dbReference type="GO" id="GO:0045296">
    <property type="term" value="F:cadherin binding"/>
    <property type="evidence" value="ECO:0007669"/>
    <property type="project" value="TreeGrafter"/>
</dbReference>
<keyword evidence="5" id="KW-0130">Cell adhesion</keyword>
<gene>
    <name evidence="11" type="ORF">GDO81_011215</name>
</gene>
<dbReference type="InterPro" id="IPR020894">
    <property type="entry name" value="Cadherin_CS"/>
</dbReference>
<dbReference type="Pfam" id="PF00028">
    <property type="entry name" value="Cadherin"/>
    <property type="match status" value="4"/>
</dbReference>
<protein>
    <recommendedName>
        <fullName evidence="10">Cadherin domain-containing protein</fullName>
    </recommendedName>
</protein>
<keyword evidence="12" id="KW-1185">Reference proteome</keyword>
<dbReference type="SMART" id="SM00112">
    <property type="entry name" value="CA"/>
    <property type="match status" value="5"/>
</dbReference>
<keyword evidence="6" id="KW-0472">Membrane</keyword>
<dbReference type="PROSITE" id="PS00232">
    <property type="entry name" value="CADHERIN_1"/>
    <property type="match status" value="2"/>
</dbReference>
<evidence type="ECO:0000256" key="8">
    <source>
        <dbReference type="PROSITE-ProRule" id="PRU00043"/>
    </source>
</evidence>
<sequence>MRWFKMWTLKDFLILLCCIQTLLADRGPLTSKTFHVPEGTPGLQIYLFEQTDSRSVNFILEGNTDHTIYIQNDGWLGTREALDWEKRSVYSFKVKTVDSRGTVIEGPYDITVIVDDINNNAPSFNTSRYYGEVREQYRPGRPFIQVFATDRDDPSTPNAQLVYKIKQQIPDPTGVMFFKIDNVTGEISTTLEGSMNLKFGDKPYELVLEVSDLAERPFIDNAKVYITILENLWKAPKPVTILENSTSPHPYTITKYIFYALAKNYNGVAVAKPLEIEVNVEDINDNPPVCPAELTIFEVQENEAIGSVIGVLKAMDMDQHDSPNSVLSYTLLEQWPDTSPGKLFRITLYSGDIQLINAGLNIQRDSQYRLKVEVSDEGNPSLSTMCWVAINVIDINDHIPIFESFDYGNVTLREDTPSQTLVKEIQATDDDEPNTGSSAIEYLILEGDPDKMFTIQTNPDNNRGYVRVAASLDYEKYQEHNLVIAARNPEPLVTGISYNSSSVTHLKVIIIDVDEKPVFDNPIHQVQVLENITTGTFLKNISAFDPEGDKILFSLRGNKFNWLRINEETGEIFTNAPLDRERESHYVVEVIATESKNSKLSSNVSLHLYLDDVNDNFPELAKDYYSDFFFCHPLRKPESVVFSGVDADRPSWGTSLRFRLGATSARLTMLHADFPKGVINVPIIIRDNGRPALESSVSVPVRLCTCDSDNRCEKTPLKTPGLTTVGMALGILFGTLAVI</sequence>
<dbReference type="GO" id="GO:0007043">
    <property type="term" value="P:cell-cell junction assembly"/>
    <property type="evidence" value="ECO:0007669"/>
    <property type="project" value="TreeGrafter"/>
</dbReference>
<dbReference type="PANTHER" id="PTHR24027:SF419">
    <property type="entry name" value="CADHERIN-17"/>
    <property type="match status" value="1"/>
</dbReference>
<dbReference type="GO" id="GO:0000902">
    <property type="term" value="P:cell morphogenesis"/>
    <property type="evidence" value="ECO:0007669"/>
    <property type="project" value="TreeGrafter"/>
</dbReference>
<feature type="signal peptide" evidence="9">
    <location>
        <begin position="1"/>
        <end position="24"/>
    </location>
</feature>
<dbReference type="FunFam" id="2.60.40.60:FF:000188">
    <property type="entry name" value="Cadherin 17"/>
    <property type="match status" value="1"/>
</dbReference>
<comment type="subcellular location">
    <subcellularLocation>
        <location evidence="1">Cell membrane</location>
    </subcellularLocation>
</comment>
<evidence type="ECO:0000256" key="7">
    <source>
        <dbReference type="ARBA" id="ARBA00023180"/>
    </source>
</evidence>
<evidence type="ECO:0000256" key="1">
    <source>
        <dbReference type="ARBA" id="ARBA00004236"/>
    </source>
</evidence>
<dbReference type="FunFam" id="2.60.40.60:FF:000019">
    <property type="entry name" value="Cadherin 2"/>
    <property type="match status" value="1"/>
</dbReference>
<dbReference type="EMBL" id="WNYA01000005">
    <property type="protein sequence ID" value="KAG8570327.1"/>
    <property type="molecule type" value="Genomic_DNA"/>
</dbReference>
<feature type="non-terminal residue" evidence="11">
    <location>
        <position position="739"/>
    </location>
</feature>
<dbReference type="SUPFAM" id="SSF49313">
    <property type="entry name" value="Cadherin-like"/>
    <property type="match status" value="5"/>
</dbReference>
<evidence type="ECO:0000256" key="3">
    <source>
        <dbReference type="ARBA" id="ARBA00022737"/>
    </source>
</evidence>
<feature type="domain" description="Cadherin" evidence="10">
    <location>
        <begin position="46"/>
        <end position="124"/>
    </location>
</feature>
<reference evidence="11" key="1">
    <citation type="thesis" date="2020" institute="ProQuest LLC" country="789 East Eisenhower Parkway, Ann Arbor, MI, USA">
        <title>Comparative Genomics and Chromosome Evolution.</title>
        <authorList>
            <person name="Mudd A.B."/>
        </authorList>
    </citation>
    <scope>NUCLEOTIDE SEQUENCE</scope>
    <source>
        <strain evidence="11">237g6f4</strain>
        <tissue evidence="11">Blood</tissue>
    </source>
</reference>
<dbReference type="GO" id="GO:0005912">
    <property type="term" value="C:adherens junction"/>
    <property type="evidence" value="ECO:0007669"/>
    <property type="project" value="TreeGrafter"/>
</dbReference>
<feature type="chain" id="PRO_5043922079" description="Cadherin domain-containing protein" evidence="9">
    <location>
        <begin position="25"/>
        <end position="739"/>
    </location>
</feature>
<keyword evidence="9" id="KW-0732">Signal</keyword>
<keyword evidence="2" id="KW-1003">Cell membrane</keyword>
<evidence type="ECO:0000256" key="4">
    <source>
        <dbReference type="ARBA" id="ARBA00022837"/>
    </source>
</evidence>
<evidence type="ECO:0000256" key="5">
    <source>
        <dbReference type="ARBA" id="ARBA00022889"/>
    </source>
</evidence>
<dbReference type="GO" id="GO:0016339">
    <property type="term" value="P:calcium-dependent cell-cell adhesion via plasma membrane cell adhesion molecules"/>
    <property type="evidence" value="ECO:0007669"/>
    <property type="project" value="TreeGrafter"/>
</dbReference>